<dbReference type="AlphaFoldDB" id="A0A920CBB4"/>
<evidence type="ECO:0000313" key="1">
    <source>
        <dbReference type="EMBL" id="GIO30327.1"/>
    </source>
</evidence>
<keyword evidence="2" id="KW-1185">Reference proteome</keyword>
<dbReference type="Proteomes" id="UP000679779">
    <property type="component" value="Unassembled WGS sequence"/>
</dbReference>
<organism evidence="1 2">
    <name type="scientific">Paenibacillus albilobatus</name>
    <dbReference type="NCBI Taxonomy" id="2716884"/>
    <lineage>
        <taxon>Bacteria</taxon>
        <taxon>Bacillati</taxon>
        <taxon>Bacillota</taxon>
        <taxon>Bacilli</taxon>
        <taxon>Bacillales</taxon>
        <taxon>Paenibacillaceae</taxon>
        <taxon>Paenibacillus</taxon>
    </lineage>
</organism>
<protein>
    <submittedName>
        <fullName evidence="1">Uncharacterized protein</fullName>
    </submittedName>
</protein>
<sequence>MFKVIGSIITFVILNLASMCVFIKIKYDQEFCSSLSDDFIISLQGKIKLRYTARGMNSSIQQDSALHHLKSTG</sequence>
<name>A0A920CBB4_9BACL</name>
<reference evidence="1" key="1">
    <citation type="submission" date="2021-03" db="EMBL/GenBank/DDBJ databases">
        <title>Antimicrobial resistance genes in bacteria isolated from Japanese honey, and their potential for conferring macrolide and lincosamide resistance in the American foulbrood pathogen Paenibacillus larvae.</title>
        <authorList>
            <person name="Okamoto M."/>
            <person name="Kumagai M."/>
            <person name="Kanamori H."/>
            <person name="Takamatsu D."/>
        </authorList>
    </citation>
    <scope>NUCLEOTIDE SEQUENCE</scope>
    <source>
        <strain evidence="1">J2TS6</strain>
    </source>
</reference>
<accession>A0A920CBB4</accession>
<gene>
    <name evidence="1" type="ORF">J2TS6_14680</name>
</gene>
<dbReference type="EMBL" id="BORQ01000001">
    <property type="protein sequence ID" value="GIO30327.1"/>
    <property type="molecule type" value="Genomic_DNA"/>
</dbReference>
<proteinExistence type="predicted"/>
<evidence type="ECO:0000313" key="2">
    <source>
        <dbReference type="Proteomes" id="UP000679779"/>
    </source>
</evidence>
<comment type="caution">
    <text evidence="1">The sequence shown here is derived from an EMBL/GenBank/DDBJ whole genome shotgun (WGS) entry which is preliminary data.</text>
</comment>